<proteinExistence type="predicted"/>
<evidence type="ECO:0000313" key="1">
    <source>
        <dbReference type="EMBL" id="SVB14769.1"/>
    </source>
</evidence>
<reference evidence="1" key="1">
    <citation type="submission" date="2018-05" db="EMBL/GenBank/DDBJ databases">
        <authorList>
            <person name="Lanie J.A."/>
            <person name="Ng W.-L."/>
            <person name="Kazmierczak K.M."/>
            <person name="Andrzejewski T.M."/>
            <person name="Davidsen T.M."/>
            <person name="Wayne K.J."/>
            <person name="Tettelin H."/>
            <person name="Glass J.I."/>
            <person name="Rusch D."/>
            <person name="Podicherti R."/>
            <person name="Tsui H.-C.T."/>
            <person name="Winkler M.E."/>
        </authorList>
    </citation>
    <scope>NUCLEOTIDE SEQUENCE</scope>
</reference>
<sequence>MKLLNILVFMSLVWAQDVLCSNKIEYYQSGNIEFCTLSSEDTLSGQPLPEGTGVHFTKEGVFNWCFLEQDTRIQEHLCRGGGHDFMTAFHPNGQLRTAWLAVDEVIQDIPCSKFRFLSAVFVGIHGKTGQTSFYENGQLRYCELSKKIIIEGKPYRKRDAVRFNSDGKLIVRQ</sequence>
<gene>
    <name evidence="1" type="ORF">METZ01_LOCUS167623</name>
</gene>
<accession>A0A382BMA7</accession>
<dbReference type="AlphaFoldDB" id="A0A382BMA7"/>
<name>A0A382BMA7_9ZZZZ</name>
<organism evidence="1">
    <name type="scientific">marine metagenome</name>
    <dbReference type="NCBI Taxonomy" id="408172"/>
    <lineage>
        <taxon>unclassified sequences</taxon>
        <taxon>metagenomes</taxon>
        <taxon>ecological metagenomes</taxon>
    </lineage>
</organism>
<protein>
    <submittedName>
        <fullName evidence="1">Uncharacterized protein</fullName>
    </submittedName>
</protein>
<dbReference type="EMBL" id="UINC01030410">
    <property type="protein sequence ID" value="SVB14769.1"/>
    <property type="molecule type" value="Genomic_DNA"/>
</dbReference>